<evidence type="ECO:0000256" key="8">
    <source>
        <dbReference type="ARBA" id="ARBA00022833"/>
    </source>
</evidence>
<keyword evidence="4" id="KW-0645">Protease</keyword>
<evidence type="ECO:0000256" key="3">
    <source>
        <dbReference type="ARBA" id="ARBA00022475"/>
    </source>
</evidence>
<evidence type="ECO:0000313" key="15">
    <source>
        <dbReference type="EMBL" id="ONG50086.1"/>
    </source>
</evidence>
<dbReference type="PANTHER" id="PTHR43221">
    <property type="entry name" value="PROTEASE HTPX"/>
    <property type="match status" value="1"/>
</dbReference>
<evidence type="ECO:0000256" key="12">
    <source>
        <dbReference type="SAM" id="MobiDB-lite"/>
    </source>
</evidence>
<name>A0A1V2GYU8_9PROT</name>
<evidence type="ECO:0000256" key="6">
    <source>
        <dbReference type="ARBA" id="ARBA00022723"/>
    </source>
</evidence>
<dbReference type="RefSeq" id="WP_076958971.1">
    <property type="nucleotide sequence ID" value="NZ_MLCO01000205.1"/>
</dbReference>
<keyword evidence="5 13" id="KW-0812">Transmembrane</keyword>
<comment type="cofactor">
    <cofactor evidence="1">
        <name>Zn(2+)</name>
        <dbReference type="ChEBI" id="CHEBI:29105"/>
    </cofactor>
</comment>
<comment type="subcellular location">
    <subcellularLocation>
        <location evidence="2">Cell membrane</location>
        <topology evidence="2">Multi-pass membrane protein</topology>
    </subcellularLocation>
</comment>
<feature type="transmembrane region" description="Helical" evidence="13">
    <location>
        <begin position="25"/>
        <end position="44"/>
    </location>
</feature>
<dbReference type="AlphaFoldDB" id="A0A1V2GYU8"/>
<evidence type="ECO:0000256" key="4">
    <source>
        <dbReference type="ARBA" id="ARBA00022670"/>
    </source>
</evidence>
<feature type="transmembrane region" description="Helical" evidence="13">
    <location>
        <begin position="162"/>
        <end position="182"/>
    </location>
</feature>
<keyword evidence="16" id="KW-1185">Reference proteome</keyword>
<feature type="transmembrane region" description="Helical" evidence="13">
    <location>
        <begin position="202"/>
        <end position="221"/>
    </location>
</feature>
<dbReference type="InterPro" id="IPR050083">
    <property type="entry name" value="HtpX_protease"/>
</dbReference>
<dbReference type="Pfam" id="PF01435">
    <property type="entry name" value="Peptidase_M48"/>
    <property type="match status" value="1"/>
</dbReference>
<protein>
    <recommendedName>
        <fullName evidence="14">Peptidase M48 domain-containing protein</fullName>
    </recommendedName>
</protein>
<evidence type="ECO:0000313" key="16">
    <source>
        <dbReference type="Proteomes" id="UP000188879"/>
    </source>
</evidence>
<dbReference type="GO" id="GO:0005886">
    <property type="term" value="C:plasma membrane"/>
    <property type="evidence" value="ECO:0007669"/>
    <property type="project" value="UniProtKB-SubCell"/>
</dbReference>
<dbReference type="Proteomes" id="UP000188879">
    <property type="component" value="Unassembled WGS sequence"/>
</dbReference>
<dbReference type="GO" id="GO:0004222">
    <property type="term" value="F:metalloendopeptidase activity"/>
    <property type="evidence" value="ECO:0007669"/>
    <property type="project" value="InterPro"/>
</dbReference>
<feature type="transmembrane region" description="Helical" evidence="13">
    <location>
        <begin position="594"/>
        <end position="614"/>
    </location>
</feature>
<proteinExistence type="predicted"/>
<feature type="region of interest" description="Disordered" evidence="12">
    <location>
        <begin position="451"/>
        <end position="476"/>
    </location>
</feature>
<evidence type="ECO:0000256" key="5">
    <source>
        <dbReference type="ARBA" id="ARBA00022692"/>
    </source>
</evidence>
<keyword evidence="6" id="KW-0479">Metal-binding</keyword>
<dbReference type="InterPro" id="IPR001915">
    <property type="entry name" value="Peptidase_M48"/>
</dbReference>
<evidence type="ECO:0000259" key="14">
    <source>
        <dbReference type="Pfam" id="PF01435"/>
    </source>
</evidence>
<evidence type="ECO:0000256" key="7">
    <source>
        <dbReference type="ARBA" id="ARBA00022801"/>
    </source>
</evidence>
<feature type="domain" description="Peptidase M48" evidence="14">
    <location>
        <begin position="308"/>
        <end position="481"/>
    </location>
</feature>
<evidence type="ECO:0000256" key="10">
    <source>
        <dbReference type="ARBA" id="ARBA00023049"/>
    </source>
</evidence>
<evidence type="ECO:0000256" key="9">
    <source>
        <dbReference type="ARBA" id="ARBA00022989"/>
    </source>
</evidence>
<keyword evidence="7" id="KW-0378">Hydrolase</keyword>
<feature type="transmembrane region" description="Helical" evidence="13">
    <location>
        <begin position="118"/>
        <end position="141"/>
    </location>
</feature>
<dbReference type="GO" id="GO:0046872">
    <property type="term" value="F:metal ion binding"/>
    <property type="evidence" value="ECO:0007669"/>
    <property type="project" value="UniProtKB-KW"/>
</dbReference>
<keyword evidence="10" id="KW-0482">Metalloprotease</keyword>
<dbReference type="GO" id="GO:0006508">
    <property type="term" value="P:proteolysis"/>
    <property type="evidence" value="ECO:0007669"/>
    <property type="project" value="UniProtKB-KW"/>
</dbReference>
<accession>A0A1V2GYU8</accession>
<organism evidence="15 16">
    <name type="scientific">Teichococcus deserti</name>
    <dbReference type="NCBI Taxonomy" id="1817963"/>
    <lineage>
        <taxon>Bacteria</taxon>
        <taxon>Pseudomonadati</taxon>
        <taxon>Pseudomonadota</taxon>
        <taxon>Alphaproteobacteria</taxon>
        <taxon>Acetobacterales</taxon>
        <taxon>Roseomonadaceae</taxon>
        <taxon>Roseomonas</taxon>
    </lineage>
</organism>
<feature type="region of interest" description="Disordered" evidence="12">
    <location>
        <begin position="732"/>
        <end position="756"/>
    </location>
</feature>
<comment type="caution">
    <text evidence="15">The sequence shown here is derived from an EMBL/GenBank/DDBJ whole genome shotgun (WGS) entry which is preliminary data.</text>
</comment>
<dbReference type="OrthoDB" id="5295941at2"/>
<gene>
    <name evidence="15" type="ORF">BKE38_19460</name>
</gene>
<keyword evidence="9 13" id="KW-1133">Transmembrane helix</keyword>
<evidence type="ECO:0000256" key="1">
    <source>
        <dbReference type="ARBA" id="ARBA00001947"/>
    </source>
</evidence>
<keyword evidence="11 13" id="KW-0472">Membrane</keyword>
<evidence type="ECO:0000256" key="2">
    <source>
        <dbReference type="ARBA" id="ARBA00004651"/>
    </source>
</evidence>
<keyword evidence="8" id="KW-0862">Zinc</keyword>
<keyword evidence="3" id="KW-1003">Cell membrane</keyword>
<reference evidence="15 16" key="1">
    <citation type="submission" date="2016-10" db="EMBL/GenBank/DDBJ databases">
        <title>Draft Genome sequence of Roseomonas sp. strain M3.</title>
        <authorList>
            <person name="Subhash Y."/>
            <person name="Lee S."/>
        </authorList>
    </citation>
    <scope>NUCLEOTIDE SEQUENCE [LARGE SCALE GENOMIC DNA]</scope>
    <source>
        <strain evidence="15 16">M3</strain>
    </source>
</reference>
<evidence type="ECO:0000256" key="13">
    <source>
        <dbReference type="SAM" id="Phobius"/>
    </source>
</evidence>
<dbReference type="EMBL" id="MLCO01000205">
    <property type="protein sequence ID" value="ONG50086.1"/>
    <property type="molecule type" value="Genomic_DNA"/>
</dbReference>
<feature type="compositionally biased region" description="Basic and acidic residues" evidence="12">
    <location>
        <begin position="451"/>
        <end position="473"/>
    </location>
</feature>
<dbReference type="PANTHER" id="PTHR43221:SF1">
    <property type="entry name" value="PROTEASE HTPX"/>
    <property type="match status" value="1"/>
</dbReference>
<evidence type="ECO:0000256" key="11">
    <source>
        <dbReference type="ARBA" id="ARBA00023136"/>
    </source>
</evidence>
<sequence>MSAADQASDQATAARRAGWRRGLRLVALTVLLPLAFAAVGFWQADRVVATLEDGADRVARLERAEAELRALAEKSPQARVRIFERLQTAPMAAALVAGQLEDVRGLQAVTEIRAALPFWTMLAGGLAAALGAAGLLAAIVIGRLGRASRRALLSGFELVRRILPAQMAAQILLITAAALLALGFETAGLWHAGKLSQGDMKLMGVALFLGAGALVVLVQALRQLRTAWRLFTPDPLPVFGRRLDRVAAPGLWARIDRLAAAAGAAPPDHLVVGLTEGFFVTSSDVELQPNGETLEGRTLYLPLPQMAMLDAAESGAIIGHELGHFTGEDTDYSRRFVPIHAGVLRSLQAVAASDGGNGLNAILTRPALLLGAFFLQQFDHAVHHWSRLREFAADAVGARVTSAPAAASALLRSSAIAPRIHEVLVAARDAPGERGSRDLLAEMLAAAAERGLDDPSRHLEDRQPHPTDTHPPDSQRLASLGQAVTPALLARATRPVAAAEAGLEHAFADAPALMRQLSDELIQRLRSQHAAVAEALQEAAGAVQQEARLLYPNTRAQGFLLGGVGVFFALGALACTAIWLGLFGLHSGDRAVPVAGVALVLLALLMFFAGWLQVRRARRPFLRLTPDGFGVPDGPEIPWLHVADLGFTMANGRLRSNFLIRPRLPLPPKLGHGMRLGSHNGLREVALHSYAAQGLKPQDYADLVVTYWRAAQARAELAERAARAAEAEAAAVAEDEDSTVNLAPPVAQLGMSPAAR</sequence>
<feature type="transmembrane region" description="Helical" evidence="13">
    <location>
        <begin position="558"/>
        <end position="582"/>
    </location>
</feature>